<protein>
    <submittedName>
        <fullName evidence="1">Uncharacterized protein</fullName>
    </submittedName>
</protein>
<evidence type="ECO:0000313" key="2">
    <source>
        <dbReference type="Proteomes" id="UP000628448"/>
    </source>
</evidence>
<organism evidence="1 2">
    <name type="scientific">Panacibacter microcysteis</name>
    <dbReference type="NCBI Taxonomy" id="2793269"/>
    <lineage>
        <taxon>Bacteria</taxon>
        <taxon>Pseudomonadati</taxon>
        <taxon>Bacteroidota</taxon>
        <taxon>Chitinophagia</taxon>
        <taxon>Chitinophagales</taxon>
        <taxon>Chitinophagaceae</taxon>
        <taxon>Panacibacter</taxon>
    </lineage>
</organism>
<evidence type="ECO:0000313" key="1">
    <source>
        <dbReference type="EMBL" id="MBG9374608.1"/>
    </source>
</evidence>
<dbReference type="Proteomes" id="UP000628448">
    <property type="component" value="Unassembled WGS sequence"/>
</dbReference>
<sequence>MTFFTLDTFASPQSPDYIIYKGDTLATYTLILEQYFHLQAKEDQGKLFGLSFRDGATFNCWRGYQAIYKIENDSLFLVAVISCGERRNGKIDKVASADKMKSIFKDKFLNDRVYIDWFSGDMKFPLTNKVLRWDGVFYRIYEKETVIDIAYGKVLKMENVDNYIHIPKAIDRKSKDKISDILFKKIKKAKWINVDSIDCSEKYLVTIGNDGKVSKVTMLAYESQDSIDKYWERNEYDYCINSVFSSLKKLQFDILKDKGKPISEDIYIEIWFDEKKGKIENWTH</sequence>
<gene>
    <name evidence="1" type="ORF">I5907_00045</name>
</gene>
<comment type="caution">
    <text evidence="1">The sequence shown here is derived from an EMBL/GenBank/DDBJ whole genome shotgun (WGS) entry which is preliminary data.</text>
</comment>
<keyword evidence="2" id="KW-1185">Reference proteome</keyword>
<proteinExistence type="predicted"/>
<dbReference type="AlphaFoldDB" id="A0A931GUZ8"/>
<dbReference type="RefSeq" id="WP_196988708.1">
    <property type="nucleotide sequence ID" value="NZ_JADWYR010000001.1"/>
</dbReference>
<dbReference type="EMBL" id="JADWYR010000001">
    <property type="protein sequence ID" value="MBG9374608.1"/>
    <property type="molecule type" value="Genomic_DNA"/>
</dbReference>
<name>A0A931GUZ8_9BACT</name>
<accession>A0A931GUZ8</accession>
<reference evidence="1" key="1">
    <citation type="submission" date="2020-11" db="EMBL/GenBank/DDBJ databases">
        <title>Bacterial whole genome sequence for Panacibacter sp. DH6.</title>
        <authorList>
            <person name="Le V."/>
            <person name="Ko S."/>
            <person name="Ahn C.-Y."/>
            <person name="Oh H.-M."/>
        </authorList>
    </citation>
    <scope>NUCLEOTIDE SEQUENCE</scope>
    <source>
        <strain evidence="1">DH6</strain>
    </source>
</reference>